<sequence>MQAEYPNPLLASRALKWLLCSREALDSKTLSQAICVNNAGHPLLSENEILIYNEGMDMFQFAHLSAREYLESQPGYSGEEPNLMAAEACLSCIMSESQHKQEFVHHAEHFWGDYAKLAPSARH</sequence>
<reference evidence="1 2" key="1">
    <citation type="submission" date="2017-12" db="EMBL/GenBank/DDBJ databases">
        <title>Comparative genomics of Botrytis spp.</title>
        <authorList>
            <person name="Valero-Jimenez C.A."/>
            <person name="Tapia P."/>
            <person name="Veloso J."/>
            <person name="Silva-Moreno E."/>
            <person name="Staats M."/>
            <person name="Valdes J.H."/>
            <person name="Van Kan J.A.L."/>
        </authorList>
    </citation>
    <scope>NUCLEOTIDE SEQUENCE [LARGE SCALE GENOMIC DNA]</scope>
    <source>
        <strain evidence="1 2">MUCL11595</strain>
    </source>
</reference>
<gene>
    <name evidence="1" type="ORF">BCON_0137g00030</name>
</gene>
<proteinExistence type="predicted"/>
<dbReference type="AlphaFoldDB" id="A0A4Z1I6R9"/>
<dbReference type="EMBL" id="PQXN01000137">
    <property type="protein sequence ID" value="TGO52643.1"/>
    <property type="molecule type" value="Genomic_DNA"/>
</dbReference>
<organism evidence="1 2">
    <name type="scientific">Botryotinia convoluta</name>
    <dbReference type="NCBI Taxonomy" id="54673"/>
    <lineage>
        <taxon>Eukaryota</taxon>
        <taxon>Fungi</taxon>
        <taxon>Dikarya</taxon>
        <taxon>Ascomycota</taxon>
        <taxon>Pezizomycotina</taxon>
        <taxon>Leotiomycetes</taxon>
        <taxon>Helotiales</taxon>
        <taxon>Sclerotiniaceae</taxon>
        <taxon>Botryotinia</taxon>
    </lineage>
</organism>
<accession>A0A4Z1I6R9</accession>
<keyword evidence="2" id="KW-1185">Reference proteome</keyword>
<dbReference type="Proteomes" id="UP000297527">
    <property type="component" value="Unassembled WGS sequence"/>
</dbReference>
<evidence type="ECO:0000313" key="2">
    <source>
        <dbReference type="Proteomes" id="UP000297527"/>
    </source>
</evidence>
<dbReference type="OrthoDB" id="7464126at2759"/>
<evidence type="ECO:0000313" key="1">
    <source>
        <dbReference type="EMBL" id="TGO52643.1"/>
    </source>
</evidence>
<protein>
    <submittedName>
        <fullName evidence="1">Uncharacterized protein</fullName>
    </submittedName>
</protein>
<name>A0A4Z1I6R9_9HELO</name>
<comment type="caution">
    <text evidence="1">The sequence shown here is derived from an EMBL/GenBank/DDBJ whole genome shotgun (WGS) entry which is preliminary data.</text>
</comment>